<accession>A0ACB8Q5E3</accession>
<dbReference type="Proteomes" id="UP000814128">
    <property type="component" value="Unassembled WGS sequence"/>
</dbReference>
<evidence type="ECO:0000313" key="2">
    <source>
        <dbReference type="Proteomes" id="UP000814128"/>
    </source>
</evidence>
<comment type="caution">
    <text evidence="1">The sequence shown here is derived from an EMBL/GenBank/DDBJ whole genome shotgun (WGS) entry which is preliminary data.</text>
</comment>
<reference evidence="1" key="2">
    <citation type="journal article" date="2022" name="New Phytol.">
        <title>Evolutionary transition to the ectomycorrhizal habit in the genomes of a hyperdiverse lineage of mushroom-forming fungi.</title>
        <authorList>
            <person name="Looney B."/>
            <person name="Miyauchi S."/>
            <person name="Morin E."/>
            <person name="Drula E."/>
            <person name="Courty P.E."/>
            <person name="Kohler A."/>
            <person name="Kuo A."/>
            <person name="LaButti K."/>
            <person name="Pangilinan J."/>
            <person name="Lipzen A."/>
            <person name="Riley R."/>
            <person name="Andreopoulos W."/>
            <person name="He G."/>
            <person name="Johnson J."/>
            <person name="Nolan M."/>
            <person name="Tritt A."/>
            <person name="Barry K.W."/>
            <person name="Grigoriev I.V."/>
            <person name="Nagy L.G."/>
            <person name="Hibbett D."/>
            <person name="Henrissat B."/>
            <person name="Matheny P.B."/>
            <person name="Labbe J."/>
            <person name="Martin F.M."/>
        </authorList>
    </citation>
    <scope>NUCLEOTIDE SEQUENCE</scope>
    <source>
        <strain evidence="1">EC-137</strain>
    </source>
</reference>
<dbReference type="EMBL" id="MU274117">
    <property type="protein sequence ID" value="KAI0026907.1"/>
    <property type="molecule type" value="Genomic_DNA"/>
</dbReference>
<evidence type="ECO:0000313" key="1">
    <source>
        <dbReference type="EMBL" id="KAI0026907.1"/>
    </source>
</evidence>
<sequence length="302" mass="33278">MNIFEEGTVEMASTGFILELRSFHVKSKMMANHKGVQSSTEARPPAPINPAHILIEDYGLATFHIRVFAEATIWLQLHDVIKIDDDLGARTSDPSRTGCKAREILSTPVSVVQSAYARGTQCQHPAQHRCLVPPPLPSLPLRRRNLHPQARCSRRRTMASSIPTSQRIIDVVPHAFRVIPRWEHCETIARGSCAGPGSYAGQRHPVLWHSFGLRNGFASPDVLPFRGLRSFPSASVHDVNAQHLKRARDADRNLRLPASPLIDGTDTAMPSPSWTAAEEEGQGAEPPSLEQGICGTREYKGS</sequence>
<organism evidence="1 2">
    <name type="scientific">Vararia minispora EC-137</name>
    <dbReference type="NCBI Taxonomy" id="1314806"/>
    <lineage>
        <taxon>Eukaryota</taxon>
        <taxon>Fungi</taxon>
        <taxon>Dikarya</taxon>
        <taxon>Basidiomycota</taxon>
        <taxon>Agaricomycotina</taxon>
        <taxon>Agaricomycetes</taxon>
        <taxon>Russulales</taxon>
        <taxon>Lachnocladiaceae</taxon>
        <taxon>Vararia</taxon>
    </lineage>
</organism>
<name>A0ACB8Q5E3_9AGAM</name>
<reference evidence="1" key="1">
    <citation type="submission" date="2021-02" db="EMBL/GenBank/DDBJ databases">
        <authorList>
            <consortium name="DOE Joint Genome Institute"/>
            <person name="Ahrendt S."/>
            <person name="Looney B.P."/>
            <person name="Miyauchi S."/>
            <person name="Morin E."/>
            <person name="Drula E."/>
            <person name="Courty P.E."/>
            <person name="Chicoki N."/>
            <person name="Fauchery L."/>
            <person name="Kohler A."/>
            <person name="Kuo A."/>
            <person name="Labutti K."/>
            <person name="Pangilinan J."/>
            <person name="Lipzen A."/>
            <person name="Riley R."/>
            <person name="Andreopoulos W."/>
            <person name="He G."/>
            <person name="Johnson J."/>
            <person name="Barry K.W."/>
            <person name="Grigoriev I.V."/>
            <person name="Nagy L."/>
            <person name="Hibbett D."/>
            <person name="Henrissat B."/>
            <person name="Matheny P.B."/>
            <person name="Labbe J."/>
            <person name="Martin F."/>
        </authorList>
    </citation>
    <scope>NUCLEOTIDE SEQUENCE</scope>
    <source>
        <strain evidence="1">EC-137</strain>
    </source>
</reference>
<keyword evidence="2" id="KW-1185">Reference proteome</keyword>
<proteinExistence type="predicted"/>
<protein>
    <submittedName>
        <fullName evidence="1">Uncharacterized protein</fullName>
    </submittedName>
</protein>
<gene>
    <name evidence="1" type="ORF">K488DRAFT_91688</name>
</gene>